<gene>
    <name evidence="5" type="ORF">GQ607_014872</name>
</gene>
<name>A0A8H3VYM3_9PEZI</name>
<protein>
    <submittedName>
        <fullName evidence="5">Carboxylesterase family protein</fullName>
    </submittedName>
</protein>
<feature type="chain" id="PRO_5034553979" evidence="3">
    <location>
        <begin position="19"/>
        <end position="566"/>
    </location>
</feature>
<dbReference type="SUPFAM" id="SSF53474">
    <property type="entry name" value="alpha/beta-Hydrolases"/>
    <property type="match status" value="1"/>
</dbReference>
<dbReference type="Proteomes" id="UP000434172">
    <property type="component" value="Unassembled WGS sequence"/>
</dbReference>
<dbReference type="PANTHER" id="PTHR43918">
    <property type="entry name" value="ACETYLCHOLINESTERASE"/>
    <property type="match status" value="1"/>
</dbReference>
<keyword evidence="2" id="KW-0378">Hydrolase</keyword>
<feature type="signal peptide" evidence="3">
    <location>
        <begin position="1"/>
        <end position="18"/>
    </location>
</feature>
<organism evidence="5 6">
    <name type="scientific">Colletotrichum asianum</name>
    <dbReference type="NCBI Taxonomy" id="702518"/>
    <lineage>
        <taxon>Eukaryota</taxon>
        <taxon>Fungi</taxon>
        <taxon>Dikarya</taxon>
        <taxon>Ascomycota</taxon>
        <taxon>Pezizomycotina</taxon>
        <taxon>Sordariomycetes</taxon>
        <taxon>Hypocreomycetidae</taxon>
        <taxon>Glomerellales</taxon>
        <taxon>Glomerellaceae</taxon>
        <taxon>Colletotrichum</taxon>
        <taxon>Colletotrichum gloeosporioides species complex</taxon>
    </lineage>
</organism>
<proteinExistence type="inferred from homology"/>
<dbReference type="EMBL" id="WOWK01000121">
    <property type="protein sequence ID" value="KAF0317848.1"/>
    <property type="molecule type" value="Genomic_DNA"/>
</dbReference>
<dbReference type="InterPro" id="IPR050654">
    <property type="entry name" value="AChE-related_enzymes"/>
</dbReference>
<dbReference type="PROSITE" id="PS00941">
    <property type="entry name" value="CARBOXYLESTERASE_B_2"/>
    <property type="match status" value="1"/>
</dbReference>
<dbReference type="AlphaFoldDB" id="A0A8H3VYM3"/>
<evidence type="ECO:0000259" key="4">
    <source>
        <dbReference type="Pfam" id="PF00135"/>
    </source>
</evidence>
<keyword evidence="6" id="KW-1185">Reference proteome</keyword>
<sequence>MHSFLTFGMGLFAITVSAQFQNSTNTTVPTATTLNGTYYGVHHSNWHQDFFEGIPYAQPPTGSLRFREPQSLNTSWTGQKNATVLGSMCYGYGATQMVLGQFISEDCLTLNVYRPSNVSSSKGLLPVAVYIHGGLFEHGTGRDPRYNMTSLLQVGVQNGQEFIGVTFNYRLSYWGFLYGNEVAKEGVANLGLKDQRLALQFLKENIEAFGGDPERITIWGQEAGAFSAGLQLLAYGGRDDGPFQGAILQSGSPTLMWPSVIADEWQPLYDQFVNATNCSTSTNTLDCLRSVDADVLSSVFDSDITMDDHPNPVVDGDFIQDLGSKEMQVGHFVRVPLILGTTRDEGTWQHYVVKKINTTDDFLSMVRDDGLSEDAANEVARLYPDEPDQGIPATLEGRPGNETGLGYQWKRTSAYTGDMIMQAGRRLASQVWAGNDVDVYSYVYDVLFHAHWWQTGSQEQDDIAFLFHNVTLSEALSPSDQADQKDTFEPLSYLMCSMWISFFHTFDPNNHPVNGTNVWPKYNANSPENFVFDVNATELSRSEPDDFRSEAMSYWIDLFSTNEYPK</sequence>
<evidence type="ECO:0000313" key="6">
    <source>
        <dbReference type="Proteomes" id="UP000434172"/>
    </source>
</evidence>
<dbReference type="Gene3D" id="3.40.50.1820">
    <property type="entry name" value="alpha/beta hydrolase"/>
    <property type="match status" value="1"/>
</dbReference>
<dbReference type="PANTHER" id="PTHR43918:SF4">
    <property type="entry name" value="CARBOXYLIC ESTER HYDROLASE"/>
    <property type="match status" value="1"/>
</dbReference>
<keyword evidence="3" id="KW-0732">Signal</keyword>
<evidence type="ECO:0000313" key="5">
    <source>
        <dbReference type="EMBL" id="KAF0317848.1"/>
    </source>
</evidence>
<dbReference type="OrthoDB" id="408631at2759"/>
<dbReference type="GO" id="GO:0052689">
    <property type="term" value="F:carboxylic ester hydrolase activity"/>
    <property type="evidence" value="ECO:0007669"/>
    <property type="project" value="TreeGrafter"/>
</dbReference>
<accession>A0A8H3VYM3</accession>
<dbReference type="InterPro" id="IPR002018">
    <property type="entry name" value="CarbesteraseB"/>
</dbReference>
<reference evidence="5 6" key="1">
    <citation type="submission" date="2019-12" db="EMBL/GenBank/DDBJ databases">
        <title>A genome sequence resource for the geographically widespread anthracnose pathogen Colletotrichum asianum.</title>
        <authorList>
            <person name="Meng Y."/>
        </authorList>
    </citation>
    <scope>NUCLEOTIDE SEQUENCE [LARGE SCALE GENOMIC DNA]</scope>
    <source>
        <strain evidence="5 6">ICMP 18580</strain>
    </source>
</reference>
<feature type="domain" description="Carboxylesterase type B" evidence="4">
    <location>
        <begin position="32"/>
        <end position="537"/>
    </location>
</feature>
<dbReference type="Pfam" id="PF00135">
    <property type="entry name" value="COesterase"/>
    <property type="match status" value="1"/>
</dbReference>
<dbReference type="InterPro" id="IPR029058">
    <property type="entry name" value="AB_hydrolase_fold"/>
</dbReference>
<evidence type="ECO:0000256" key="1">
    <source>
        <dbReference type="ARBA" id="ARBA00005964"/>
    </source>
</evidence>
<comment type="similarity">
    <text evidence="1">Belongs to the type-B carboxylesterase/lipase family.</text>
</comment>
<comment type="caution">
    <text evidence="5">The sequence shown here is derived from an EMBL/GenBank/DDBJ whole genome shotgun (WGS) entry which is preliminary data.</text>
</comment>
<evidence type="ECO:0000256" key="2">
    <source>
        <dbReference type="ARBA" id="ARBA00022801"/>
    </source>
</evidence>
<evidence type="ECO:0000256" key="3">
    <source>
        <dbReference type="SAM" id="SignalP"/>
    </source>
</evidence>
<dbReference type="InterPro" id="IPR019819">
    <property type="entry name" value="Carboxylesterase_B_CS"/>
</dbReference>